<dbReference type="Proteomes" id="UP000018087">
    <property type="component" value="Unassembled WGS sequence"/>
</dbReference>
<accession>U7PRR4</accession>
<dbReference type="EMBL" id="KI440847">
    <property type="protein sequence ID" value="ERS97399.1"/>
    <property type="molecule type" value="Genomic_DNA"/>
</dbReference>
<dbReference type="GO" id="GO:0016491">
    <property type="term" value="F:oxidoreductase activity"/>
    <property type="evidence" value="ECO:0007669"/>
    <property type="project" value="UniProtKB-KW"/>
</dbReference>
<reference evidence="4" key="1">
    <citation type="journal article" date="2014" name="Genome Announc.">
        <title>Genome sequence of the pathogenic fungus Sporothrix schenckii (ATCC 58251).</title>
        <authorList>
            <person name="Cuomo C.A."/>
            <person name="Rodriguez-Del Valle N."/>
            <person name="Perez-Sanchez L."/>
            <person name="Abouelleil A."/>
            <person name="Goldberg J."/>
            <person name="Young S."/>
            <person name="Zeng Q."/>
            <person name="Birren B.W."/>
        </authorList>
    </citation>
    <scope>NUCLEOTIDE SEQUENCE [LARGE SCALE GENOMIC DNA]</scope>
    <source>
        <strain evidence="4">ATCC 58251 / de Perez 2211183</strain>
    </source>
</reference>
<evidence type="ECO:0000256" key="1">
    <source>
        <dbReference type="ARBA" id="ARBA00006484"/>
    </source>
</evidence>
<dbReference type="HOGENOM" id="CLU_010194_38_2_1"/>
<dbReference type="Gene3D" id="3.40.50.720">
    <property type="entry name" value="NAD(P)-binding Rossmann-like Domain"/>
    <property type="match status" value="1"/>
</dbReference>
<proteinExistence type="inferred from homology"/>
<evidence type="ECO:0000313" key="4">
    <source>
        <dbReference type="Proteomes" id="UP000018087"/>
    </source>
</evidence>
<dbReference type="AlphaFoldDB" id="U7PRR4"/>
<dbReference type="eggNOG" id="KOG1014">
    <property type="taxonomic scope" value="Eukaryota"/>
</dbReference>
<evidence type="ECO:0008006" key="5">
    <source>
        <dbReference type="Google" id="ProtNLM"/>
    </source>
</evidence>
<dbReference type="STRING" id="1391915.U7PRR4"/>
<comment type="similarity">
    <text evidence="1">Belongs to the short-chain dehydrogenases/reductases (SDR) family.</text>
</comment>
<dbReference type="InterPro" id="IPR036291">
    <property type="entry name" value="NAD(P)-bd_dom_sf"/>
</dbReference>
<dbReference type="GO" id="GO:0005783">
    <property type="term" value="C:endoplasmic reticulum"/>
    <property type="evidence" value="ECO:0007669"/>
    <property type="project" value="TreeGrafter"/>
</dbReference>
<dbReference type="PANTHER" id="PTHR43899:SF13">
    <property type="entry name" value="RH59310P"/>
    <property type="match status" value="1"/>
</dbReference>
<dbReference type="PANTHER" id="PTHR43899">
    <property type="entry name" value="RH59310P"/>
    <property type="match status" value="1"/>
</dbReference>
<dbReference type="Pfam" id="PF00106">
    <property type="entry name" value="adh_short"/>
    <property type="match status" value="2"/>
</dbReference>
<dbReference type="InterPro" id="IPR002347">
    <property type="entry name" value="SDR_fam"/>
</dbReference>
<dbReference type="InterPro" id="IPR051019">
    <property type="entry name" value="VLCFA-Steroid_DH"/>
</dbReference>
<gene>
    <name evidence="3" type="ORF">HMPREF1624_05566</name>
</gene>
<organism evidence="3 4">
    <name type="scientific">Sporothrix schenckii (strain ATCC 58251 / de Perez 2211183)</name>
    <name type="common">Rose-picker's disease fungus</name>
    <dbReference type="NCBI Taxonomy" id="1391915"/>
    <lineage>
        <taxon>Eukaryota</taxon>
        <taxon>Fungi</taxon>
        <taxon>Dikarya</taxon>
        <taxon>Ascomycota</taxon>
        <taxon>Pezizomycotina</taxon>
        <taxon>Sordariomycetes</taxon>
        <taxon>Sordariomycetidae</taxon>
        <taxon>Ophiostomatales</taxon>
        <taxon>Ophiostomataceae</taxon>
        <taxon>Sporothrix</taxon>
    </lineage>
</organism>
<dbReference type="OrthoDB" id="47007at2759"/>
<protein>
    <recommendedName>
        <fullName evidence="5">Short chain dehydrogenase/reductase</fullName>
    </recommendedName>
</protein>
<evidence type="ECO:0000256" key="2">
    <source>
        <dbReference type="ARBA" id="ARBA00023002"/>
    </source>
</evidence>
<keyword evidence="2" id="KW-0560">Oxidoreductase</keyword>
<keyword evidence="4" id="KW-1185">Reference proteome</keyword>
<evidence type="ECO:0000313" key="3">
    <source>
        <dbReference type="EMBL" id="ERS97399.1"/>
    </source>
</evidence>
<dbReference type="SUPFAM" id="SSF51735">
    <property type="entry name" value="NAD(P)-binding Rossmann-fold domains"/>
    <property type="match status" value="1"/>
</dbReference>
<sequence>MIAFITATAAAAIDSLPTAVTRLAVLYAGVKVAHALYKFGGFCAVYLRPSQLYRYVYDDANGNPPWALVTGASDGVGVAFADQLAAAGLNVVLHGRNKAKLDGVRKRLAEKHPQRQFRLFVADATRVCHPVLTDVNGDIDGDVNASLSIDNLVEAHLGDLHLTVLINNAGGGLPSPTYGSLAETSSTRIVDNMNLNGVFPLVLTARFLELLQRRRQQPTSSSSNPALIMNIGSLADIGFPFVTPYAASKVLIMAATSMARRELEALGQGGIQMLAVRFGSVTGVSHTKSAPSLLVPDTDTMARASLARTGSHRDVVIGHLPQALQNLALVPLPASMLEQIFKGVMMARRTKEMKEMSEQKKSE</sequence>
<name>U7PRR4_SPOS1</name>
<dbReference type="PRINTS" id="PR00081">
    <property type="entry name" value="GDHRDH"/>
</dbReference>